<dbReference type="InterPro" id="IPR051625">
    <property type="entry name" value="Signaling_Regulatory_Domain"/>
</dbReference>
<dbReference type="PRINTS" id="PR00633">
    <property type="entry name" value="RCCNDNSATION"/>
</dbReference>
<reference evidence="6" key="1">
    <citation type="submission" date="2016-11" db="EMBL/GenBank/DDBJ databases">
        <authorList>
            <person name="Varghese N."/>
            <person name="Submissions S."/>
        </authorList>
    </citation>
    <scope>NUCLEOTIDE SEQUENCE [LARGE SCALE GENOMIC DNA]</scope>
    <source>
        <strain evidence="6">DSM 18016</strain>
    </source>
</reference>
<evidence type="ECO:0000259" key="3">
    <source>
        <dbReference type="Pfam" id="PF18962"/>
    </source>
</evidence>
<protein>
    <submittedName>
        <fullName evidence="5">Por secretion system C-terminal sorting domain-containing protein</fullName>
    </submittedName>
</protein>
<dbReference type="InterPro" id="IPR009091">
    <property type="entry name" value="RCC1/BLIP-II"/>
</dbReference>
<dbReference type="STRING" id="216903.SAMN05444371_2850"/>
<name>A0A1M6TG44_9FLAO</name>
<dbReference type="SUPFAM" id="SSF50985">
    <property type="entry name" value="RCC1/BLIP-II"/>
    <property type="match status" value="1"/>
</dbReference>
<gene>
    <name evidence="5" type="ORF">SAMN05444371_2850</name>
</gene>
<dbReference type="EMBL" id="FRAM01000003">
    <property type="protein sequence ID" value="SHK55849.1"/>
    <property type="molecule type" value="Genomic_DNA"/>
</dbReference>
<dbReference type="OrthoDB" id="1081439at2"/>
<dbReference type="PANTHER" id="PTHR22872">
    <property type="entry name" value="BTK-BINDING PROTEIN-RELATED"/>
    <property type="match status" value="1"/>
</dbReference>
<dbReference type="AlphaFoldDB" id="A0A1M6TG44"/>
<dbReference type="Pfam" id="PF18962">
    <property type="entry name" value="Por_Secre_tail"/>
    <property type="match status" value="1"/>
</dbReference>
<organism evidence="5 6">
    <name type="scientific">Epilithonimonas mollis</name>
    <dbReference type="NCBI Taxonomy" id="216903"/>
    <lineage>
        <taxon>Bacteria</taxon>
        <taxon>Pseudomonadati</taxon>
        <taxon>Bacteroidota</taxon>
        <taxon>Flavobacteriia</taxon>
        <taxon>Flavobacteriales</taxon>
        <taxon>Weeksellaceae</taxon>
        <taxon>Chryseobacterium group</taxon>
        <taxon>Epilithonimonas</taxon>
    </lineage>
</organism>
<proteinExistence type="predicted"/>
<dbReference type="Gene3D" id="2.130.10.30">
    <property type="entry name" value="Regulator of chromosome condensation 1/beta-lactamase-inhibitor protein II"/>
    <property type="match status" value="2"/>
</dbReference>
<dbReference type="PANTHER" id="PTHR22872:SF10">
    <property type="entry name" value="ULTRAVIOLET-B RECEPTOR UVR8"/>
    <property type="match status" value="1"/>
</dbReference>
<feature type="domain" description="Secretion system C-terminal sorting" evidence="3">
    <location>
        <begin position="392"/>
        <end position="455"/>
    </location>
</feature>
<dbReference type="NCBIfam" id="TIGR04183">
    <property type="entry name" value="Por_Secre_tail"/>
    <property type="match status" value="1"/>
</dbReference>
<evidence type="ECO:0000313" key="6">
    <source>
        <dbReference type="Proteomes" id="UP000184498"/>
    </source>
</evidence>
<dbReference type="RefSeq" id="WP_084081340.1">
    <property type="nucleotide sequence ID" value="NZ_FRAM01000003.1"/>
</dbReference>
<sequence>MKTKLFFISLFNLGCMMTGSLVHSQCFKLIEGGGVHTIGIKSDGTLWAWGQNYSYQLGDGTSNNQSLPIKIGNDNSWSQITSGELFNLAIKTDGTLWGWGDNYKGVLGDGTQTSRSSPVKIGTSTDWKLVEAGYDFTLAIKNDGTLWSWGNNSQGQLGNGSNTESLIPKKIGSDNNWVYVIAGYQHALAMKSDGTIWSWGYNLYGQLGIGNKINQNIPTKIGTSSDWKKIVAKSNHTLALKNDGTIWGWGSNYSGEVGNDTVTYADVVLPEKISSESDWKDIFAGAASSHAIKSDGTRWSWGSNTYSEQGNGNNLGFYTKPTKVGFEDNWKTIFTGTRHVFGIQGGILMGWGFNNYNQVGSGTVTNYIKSPVNIGCAVLNTFEIGSNKANVLYPNPTKDFINISGVLSKNAQLLIYDNSGKVIKNIKNRSENATIDVRDLSIGLYLMEIIENDRKEVFRFLKQ</sequence>
<dbReference type="InterPro" id="IPR058923">
    <property type="entry name" value="RCC1-like_dom"/>
</dbReference>
<evidence type="ECO:0000256" key="1">
    <source>
        <dbReference type="ARBA" id="ARBA00022729"/>
    </source>
</evidence>
<evidence type="ECO:0000313" key="5">
    <source>
        <dbReference type="EMBL" id="SHK55849.1"/>
    </source>
</evidence>
<accession>A0A1M6TG44</accession>
<dbReference type="InterPro" id="IPR026444">
    <property type="entry name" value="Secre_tail"/>
</dbReference>
<dbReference type="Proteomes" id="UP000184498">
    <property type="component" value="Unassembled WGS sequence"/>
</dbReference>
<evidence type="ECO:0000259" key="4">
    <source>
        <dbReference type="Pfam" id="PF25390"/>
    </source>
</evidence>
<keyword evidence="1" id="KW-0732">Signal</keyword>
<dbReference type="Pfam" id="PF25390">
    <property type="entry name" value="WD40_RLD"/>
    <property type="match status" value="1"/>
</dbReference>
<dbReference type="PROSITE" id="PS50012">
    <property type="entry name" value="RCC1_3"/>
    <property type="match status" value="5"/>
</dbReference>
<feature type="domain" description="RCC1-like" evidence="4">
    <location>
        <begin position="26"/>
        <end position="324"/>
    </location>
</feature>
<evidence type="ECO:0000256" key="2">
    <source>
        <dbReference type="ARBA" id="ARBA00022737"/>
    </source>
</evidence>
<dbReference type="InterPro" id="IPR000408">
    <property type="entry name" value="Reg_chr_condens"/>
</dbReference>
<keyword evidence="6" id="KW-1185">Reference proteome</keyword>
<keyword evidence="2" id="KW-0677">Repeat</keyword>